<dbReference type="RefSeq" id="WP_112149273.1">
    <property type="nucleotide sequence ID" value="NZ_NGJK01000010.1"/>
</dbReference>
<sequence>MEDTLDVTVAYHGNNTHNPSIIKTSFNVRKLNTTLSIIPSPPLKDGDKIYIMGYLEDENKNPIANATITITFGNKVYNVTTDDKGKYTAIEIANSSIQQGVVVAYIGDNKYATSLNKTEYYVDKIYTKISVNNIDQVPVGSTVTINGTLKDEFGHVLPNTPIEIDIMVKLFNLLQMKMEIMHIIIPYLK</sequence>
<protein>
    <recommendedName>
        <fullName evidence="3">Big-1 domain-containing protein</fullName>
    </recommendedName>
</protein>
<proteinExistence type="predicted"/>
<evidence type="ECO:0000313" key="1">
    <source>
        <dbReference type="EMBL" id="RAP03711.1"/>
    </source>
</evidence>
<dbReference type="AlphaFoldDB" id="A0A328Q0H5"/>
<dbReference type="EMBL" id="NGJK01000010">
    <property type="protein sequence ID" value="RAP03711.1"/>
    <property type="molecule type" value="Genomic_DNA"/>
</dbReference>
<accession>A0A328Q0H5</accession>
<organism evidence="1 2">
    <name type="scientific">Methanosphaera stadtmanae</name>
    <dbReference type="NCBI Taxonomy" id="2317"/>
    <lineage>
        <taxon>Archaea</taxon>
        <taxon>Methanobacteriati</taxon>
        <taxon>Methanobacteriota</taxon>
        <taxon>Methanomada group</taxon>
        <taxon>Methanobacteria</taxon>
        <taxon>Methanobacteriales</taxon>
        <taxon>Methanobacteriaceae</taxon>
        <taxon>Methanosphaera</taxon>
    </lineage>
</organism>
<dbReference type="Proteomes" id="UP000248557">
    <property type="component" value="Unassembled WGS sequence"/>
</dbReference>
<evidence type="ECO:0000313" key="2">
    <source>
        <dbReference type="Proteomes" id="UP000248557"/>
    </source>
</evidence>
<dbReference type="Gene3D" id="2.60.40.10">
    <property type="entry name" value="Immunoglobulins"/>
    <property type="match status" value="1"/>
</dbReference>
<reference evidence="1 2" key="1">
    <citation type="submission" date="2017-05" db="EMBL/GenBank/DDBJ databases">
        <title>Host range expansion of the Methanosphaera genus to humans and monogastric animals involves recent and extensive reduction in genome content.</title>
        <authorList>
            <person name="Hoedt E.C."/>
            <person name="Volmer J.G."/>
            <person name="Parks D.H."/>
            <person name="Rosewarne C.P."/>
            <person name="Denman S.E."/>
            <person name="Mcsweeney C.S."/>
            <person name="O Cuiv P."/>
            <person name="Hugenholtz P."/>
            <person name="Tyson G.W."/>
            <person name="Morrison M."/>
        </authorList>
    </citation>
    <scope>NUCLEOTIDE SEQUENCE [LARGE SCALE GENOMIC DNA]</scope>
    <source>
        <strain evidence="1 2">PA5</strain>
    </source>
</reference>
<dbReference type="SUPFAM" id="SSF49464">
    <property type="entry name" value="Carboxypeptidase regulatory domain-like"/>
    <property type="match status" value="1"/>
</dbReference>
<evidence type="ECO:0008006" key="3">
    <source>
        <dbReference type="Google" id="ProtNLM"/>
    </source>
</evidence>
<gene>
    <name evidence="1" type="ORF">CA615_00770</name>
</gene>
<comment type="caution">
    <text evidence="1">The sequence shown here is derived from an EMBL/GenBank/DDBJ whole genome shotgun (WGS) entry which is preliminary data.</text>
</comment>
<dbReference type="InterPro" id="IPR008969">
    <property type="entry name" value="CarboxyPept-like_regulatory"/>
</dbReference>
<name>A0A328Q0H5_9EURY</name>
<dbReference type="InterPro" id="IPR013783">
    <property type="entry name" value="Ig-like_fold"/>
</dbReference>